<protein>
    <submittedName>
        <fullName evidence="1">Uncharacterized protein</fullName>
    </submittedName>
</protein>
<sequence>MCYKKSIVKIKYSSDHRHTDEFSFPSWNERRENKRQQKFKKSSYREACDEIKREVCQSRDICVSSMKF</sequence>
<gene>
    <name evidence="1" type="ORF">Catovirus_1_857</name>
</gene>
<accession>A0A1V0SAR7</accession>
<evidence type="ECO:0000313" key="1">
    <source>
        <dbReference type="EMBL" id="ARF08807.1"/>
    </source>
</evidence>
<name>A0A1V0SAR7_9VIRU</name>
<proteinExistence type="predicted"/>
<organism evidence="1">
    <name type="scientific">Catovirus CTV1</name>
    <dbReference type="NCBI Taxonomy" id="1977631"/>
    <lineage>
        <taxon>Viruses</taxon>
        <taxon>Varidnaviria</taxon>
        <taxon>Bamfordvirae</taxon>
        <taxon>Nucleocytoviricota</taxon>
        <taxon>Megaviricetes</taxon>
        <taxon>Imitervirales</taxon>
        <taxon>Mimiviridae</taxon>
        <taxon>Klosneuvirinae</taxon>
        <taxon>Catovirus</taxon>
    </lineage>
</organism>
<dbReference type="EMBL" id="KY684083">
    <property type="protein sequence ID" value="ARF08807.1"/>
    <property type="molecule type" value="Genomic_DNA"/>
</dbReference>
<reference evidence="1" key="1">
    <citation type="journal article" date="2017" name="Science">
        <title>Giant viruses with an expanded complement of translation system components.</title>
        <authorList>
            <person name="Schulz F."/>
            <person name="Yutin N."/>
            <person name="Ivanova N.N."/>
            <person name="Ortega D.R."/>
            <person name="Lee T.K."/>
            <person name="Vierheilig J."/>
            <person name="Daims H."/>
            <person name="Horn M."/>
            <person name="Wagner M."/>
            <person name="Jensen G.J."/>
            <person name="Kyrpides N.C."/>
            <person name="Koonin E.V."/>
            <person name="Woyke T."/>
        </authorList>
    </citation>
    <scope>NUCLEOTIDE SEQUENCE</scope>
    <source>
        <strain evidence="1">CTV1</strain>
    </source>
</reference>